<reference evidence="6" key="1">
    <citation type="journal article" date="2021" name="Open Biol.">
        <title>Shared evolutionary footprints suggest mitochondrial oxidative damage underlies multiple complex I losses in fungi.</title>
        <authorList>
            <person name="Schikora-Tamarit M.A."/>
            <person name="Marcet-Houben M."/>
            <person name="Nosek J."/>
            <person name="Gabaldon T."/>
        </authorList>
    </citation>
    <scope>NUCLEOTIDE SEQUENCE</scope>
    <source>
        <strain evidence="6">NCAIM Y.01608</strain>
    </source>
</reference>
<dbReference type="EMBL" id="JAEUBD010000108">
    <property type="protein sequence ID" value="KAH3677444.1"/>
    <property type="molecule type" value="Genomic_DNA"/>
</dbReference>
<dbReference type="Gene3D" id="3.40.1350.10">
    <property type="match status" value="1"/>
</dbReference>
<evidence type="ECO:0000256" key="4">
    <source>
        <dbReference type="ARBA" id="ARBA00023128"/>
    </source>
</evidence>
<gene>
    <name evidence="6" type="ORF">OGATHE_000918</name>
</gene>
<dbReference type="Pfam" id="PF10356">
    <property type="entry name" value="RRG7"/>
    <property type="match status" value="1"/>
</dbReference>
<protein>
    <recommendedName>
        <fullName evidence="3">Required for respiratory growth protein 7, mitochondrial</fullName>
    </recommendedName>
</protein>
<evidence type="ECO:0000256" key="2">
    <source>
        <dbReference type="ARBA" id="ARBA00009554"/>
    </source>
</evidence>
<proteinExistence type="inferred from homology"/>
<sequence length="309" mass="34483">MSETSDNANTPTSNEPVSSEPGLRVDLKEAPKPQLSVSEITQKLSSELNDALDELAKIDKALNRTYDSIERKIGQLVKHTKVISAPGFNSVESYLTYAQVVGTSPKSTVFRGSLYEISFADFLAHHLNLKRIVLQGGANDGGIDMQATWNLKQLKREPEKPADSYLGPALKHVVPFVEQKQNDAFKVHLYVQCKCWKRSKMDAKMVRELTGTFADFFAREKLQNRALVMFVTPTGATKVGLANFDSSMVPMIFVKFSVPQLKSPGLDPYNAENYIRGRAESFYCNPIAQALLSGLDWKTFANTIVRNQR</sequence>
<dbReference type="GO" id="GO:0003676">
    <property type="term" value="F:nucleic acid binding"/>
    <property type="evidence" value="ECO:0007669"/>
    <property type="project" value="InterPro"/>
</dbReference>
<comment type="similarity">
    <text evidence="2">Belongs to the RRG7 family.</text>
</comment>
<comment type="caution">
    <text evidence="6">The sequence shown here is derived from an EMBL/GenBank/DDBJ whole genome shotgun (WGS) entry which is preliminary data.</text>
</comment>
<dbReference type="AlphaFoldDB" id="A0A9P8PUC9"/>
<reference evidence="6" key="2">
    <citation type="submission" date="2021-01" db="EMBL/GenBank/DDBJ databases">
        <authorList>
            <person name="Schikora-Tamarit M.A."/>
        </authorList>
    </citation>
    <scope>NUCLEOTIDE SEQUENCE</scope>
    <source>
        <strain evidence="6">NCAIM Y.01608</strain>
    </source>
</reference>
<feature type="compositionally biased region" description="Polar residues" evidence="5">
    <location>
        <begin position="1"/>
        <end position="17"/>
    </location>
</feature>
<evidence type="ECO:0000256" key="3">
    <source>
        <dbReference type="ARBA" id="ARBA00014638"/>
    </source>
</evidence>
<comment type="subcellular location">
    <subcellularLocation>
        <location evidence="1">Mitochondrion</location>
    </subcellularLocation>
</comment>
<dbReference type="PANTHER" id="PTHR28133:SF1">
    <property type="entry name" value="REQUIRED FOR RESPIRATORY GROWTH PROTEIN 7, MITOCHONDRIAL"/>
    <property type="match status" value="1"/>
</dbReference>
<dbReference type="GO" id="GO:0005739">
    <property type="term" value="C:mitochondrion"/>
    <property type="evidence" value="ECO:0007669"/>
    <property type="project" value="UniProtKB-SubCell"/>
</dbReference>
<dbReference type="PANTHER" id="PTHR28133">
    <property type="entry name" value="REQUIRED FOR RESPIRATORY GROWTH PROTEIN 7, MITOCHONDRIAL"/>
    <property type="match status" value="1"/>
</dbReference>
<evidence type="ECO:0000313" key="7">
    <source>
        <dbReference type="Proteomes" id="UP000788993"/>
    </source>
</evidence>
<evidence type="ECO:0000256" key="5">
    <source>
        <dbReference type="SAM" id="MobiDB-lite"/>
    </source>
</evidence>
<keyword evidence="4" id="KW-0496">Mitochondrion</keyword>
<keyword evidence="7" id="KW-1185">Reference proteome</keyword>
<accession>A0A9P8PUC9</accession>
<dbReference type="InterPro" id="IPR018828">
    <property type="entry name" value="RRG7"/>
</dbReference>
<name>A0A9P8PUC9_9ASCO</name>
<dbReference type="InterPro" id="IPR011856">
    <property type="entry name" value="tRNA_endonuc-like_dom_sf"/>
</dbReference>
<feature type="region of interest" description="Disordered" evidence="5">
    <location>
        <begin position="1"/>
        <end position="34"/>
    </location>
</feature>
<organism evidence="6 7">
    <name type="scientific">Ogataea polymorpha</name>
    <dbReference type="NCBI Taxonomy" id="460523"/>
    <lineage>
        <taxon>Eukaryota</taxon>
        <taxon>Fungi</taxon>
        <taxon>Dikarya</taxon>
        <taxon>Ascomycota</taxon>
        <taxon>Saccharomycotina</taxon>
        <taxon>Pichiomycetes</taxon>
        <taxon>Pichiales</taxon>
        <taxon>Pichiaceae</taxon>
        <taxon>Ogataea</taxon>
    </lineage>
</organism>
<dbReference type="Proteomes" id="UP000788993">
    <property type="component" value="Unassembled WGS sequence"/>
</dbReference>
<evidence type="ECO:0000313" key="6">
    <source>
        <dbReference type="EMBL" id="KAH3677444.1"/>
    </source>
</evidence>
<evidence type="ECO:0000256" key="1">
    <source>
        <dbReference type="ARBA" id="ARBA00004173"/>
    </source>
</evidence>